<organism evidence="2 3">
    <name type="scientific">Methylobacterium oryzihabitans</name>
    <dbReference type="NCBI Taxonomy" id="2499852"/>
    <lineage>
        <taxon>Bacteria</taxon>
        <taxon>Pseudomonadati</taxon>
        <taxon>Pseudomonadota</taxon>
        <taxon>Alphaproteobacteria</taxon>
        <taxon>Hyphomicrobiales</taxon>
        <taxon>Methylobacteriaceae</taxon>
        <taxon>Methylobacterium</taxon>
    </lineage>
</organism>
<dbReference type="EMBL" id="SACP01000020">
    <property type="protein sequence ID" value="RVU15669.1"/>
    <property type="molecule type" value="Genomic_DNA"/>
</dbReference>
<keyword evidence="3" id="KW-1185">Reference proteome</keyword>
<feature type="region of interest" description="Disordered" evidence="1">
    <location>
        <begin position="96"/>
        <end position="115"/>
    </location>
</feature>
<dbReference type="Gene3D" id="3.30.310.50">
    <property type="entry name" value="Alpha-D-phosphohexomutase, C-terminal domain"/>
    <property type="match status" value="1"/>
</dbReference>
<reference evidence="2 3" key="1">
    <citation type="submission" date="2019-01" db="EMBL/GenBank/DDBJ databases">
        <authorList>
            <person name="Chen W.-M."/>
        </authorList>
    </citation>
    <scope>NUCLEOTIDE SEQUENCE [LARGE SCALE GENOMIC DNA]</scope>
    <source>
        <strain evidence="2 3">TER-1</strain>
    </source>
</reference>
<dbReference type="PIRSF" id="PIRSF028291">
    <property type="entry name" value="UCP028291"/>
    <property type="match status" value="1"/>
</dbReference>
<dbReference type="InterPro" id="IPR014543">
    <property type="entry name" value="UCP028291"/>
</dbReference>
<evidence type="ECO:0000256" key="1">
    <source>
        <dbReference type="SAM" id="MobiDB-lite"/>
    </source>
</evidence>
<dbReference type="Proteomes" id="UP000286997">
    <property type="component" value="Unassembled WGS sequence"/>
</dbReference>
<dbReference type="Pfam" id="PF09981">
    <property type="entry name" value="DUF2218"/>
    <property type="match status" value="1"/>
</dbReference>
<proteinExistence type="predicted"/>
<sequence>MIRTRAVVGTAHASRYLQQLCKHWSHTFETEFDPTHGRIALPLGEARLAAGPEALTIDLATDDAASLPDFQGVLVRHLERFAFRETLEIVWSPATTAAAQAAPDRSADDRPGGTA</sequence>
<evidence type="ECO:0000313" key="3">
    <source>
        <dbReference type="Proteomes" id="UP000286997"/>
    </source>
</evidence>
<evidence type="ECO:0000313" key="2">
    <source>
        <dbReference type="EMBL" id="RVU15669.1"/>
    </source>
</evidence>
<comment type="caution">
    <text evidence="2">The sequence shown here is derived from an EMBL/GenBank/DDBJ whole genome shotgun (WGS) entry which is preliminary data.</text>
</comment>
<protein>
    <submittedName>
        <fullName evidence="2">DUF2218 domain-containing protein</fullName>
    </submittedName>
</protein>
<name>A0A437P058_9HYPH</name>
<gene>
    <name evidence="2" type="ORF">EOE48_19135</name>
</gene>
<accession>A0A437P058</accession>
<feature type="compositionally biased region" description="Basic and acidic residues" evidence="1">
    <location>
        <begin position="105"/>
        <end position="115"/>
    </location>
</feature>
<dbReference type="AlphaFoldDB" id="A0A437P058"/>
<dbReference type="OrthoDB" id="9806511at2"/>